<evidence type="ECO:0000256" key="1">
    <source>
        <dbReference type="SAM" id="Phobius"/>
    </source>
</evidence>
<feature type="transmembrane region" description="Helical" evidence="1">
    <location>
        <begin position="43"/>
        <end position="66"/>
    </location>
</feature>
<keyword evidence="3" id="KW-1185">Reference proteome</keyword>
<protein>
    <submittedName>
        <fullName evidence="2">Uncharacterized protein</fullName>
    </submittedName>
</protein>
<organism evidence="2 3">
    <name type="scientific">Albugo candida</name>
    <dbReference type="NCBI Taxonomy" id="65357"/>
    <lineage>
        <taxon>Eukaryota</taxon>
        <taxon>Sar</taxon>
        <taxon>Stramenopiles</taxon>
        <taxon>Oomycota</taxon>
        <taxon>Peronosporomycetes</taxon>
        <taxon>Albuginales</taxon>
        <taxon>Albuginaceae</taxon>
        <taxon>Albugo</taxon>
    </lineage>
</organism>
<evidence type="ECO:0000313" key="2">
    <source>
        <dbReference type="EMBL" id="CCI46511.1"/>
    </source>
</evidence>
<gene>
    <name evidence="2" type="ORF">BN9_074400</name>
</gene>
<dbReference type="Proteomes" id="UP000053237">
    <property type="component" value="Unassembled WGS sequence"/>
</dbReference>
<dbReference type="AlphaFoldDB" id="A0A024GIJ3"/>
<accession>A0A024GIJ3</accession>
<keyword evidence="1" id="KW-1133">Transmembrane helix</keyword>
<keyword evidence="1" id="KW-0812">Transmembrane</keyword>
<name>A0A024GIJ3_9STRA</name>
<dbReference type="EMBL" id="CAIX01000129">
    <property type="protein sequence ID" value="CCI46511.1"/>
    <property type="molecule type" value="Genomic_DNA"/>
</dbReference>
<comment type="caution">
    <text evidence="2">The sequence shown here is derived from an EMBL/GenBank/DDBJ whole genome shotgun (WGS) entry which is preliminary data.</text>
</comment>
<proteinExistence type="predicted"/>
<evidence type="ECO:0000313" key="3">
    <source>
        <dbReference type="Proteomes" id="UP000053237"/>
    </source>
</evidence>
<sequence>MLKSIFRITVKIRLYALYVYYHFKIDIRGRNRSRSIFSLIVKFCMRVLSHASANCLSFLLSLFWILNFLHRVQLLFAFLMNDGVIKHIIRNHQAIAFGPICLCIGSSEEEAPMLLKLLDYLWMMVTKIENAETGKTPNGIRHHEPMLCKKAIHLSLCKYGRGIVPSKLDCVEISFIVELLRISTFQLWH</sequence>
<dbReference type="InParanoid" id="A0A024GIJ3"/>
<keyword evidence="1" id="KW-0472">Membrane</keyword>
<reference evidence="2 3" key="1">
    <citation type="submission" date="2012-05" db="EMBL/GenBank/DDBJ databases">
        <title>Recombination and specialization in a pathogen metapopulation.</title>
        <authorList>
            <person name="Gardiner A."/>
            <person name="Kemen E."/>
            <person name="Schultz-Larsen T."/>
            <person name="MacLean D."/>
            <person name="Van Oosterhout C."/>
            <person name="Jones J.D.G."/>
        </authorList>
    </citation>
    <scope>NUCLEOTIDE SEQUENCE [LARGE SCALE GENOMIC DNA]</scope>
    <source>
        <strain evidence="2 3">Ac Nc2</strain>
    </source>
</reference>